<feature type="compositionally biased region" description="Basic and acidic residues" evidence="1">
    <location>
        <begin position="132"/>
        <end position="144"/>
    </location>
</feature>
<feature type="compositionally biased region" description="Basic and acidic residues" evidence="1">
    <location>
        <begin position="179"/>
        <end position="190"/>
    </location>
</feature>
<dbReference type="EMBL" id="LUGG01000022">
    <property type="protein sequence ID" value="OBZ68165.1"/>
    <property type="molecule type" value="Genomic_DNA"/>
</dbReference>
<name>A0A1C7LTN1_GRIFR</name>
<accession>A0A1C7LTN1</accession>
<protein>
    <submittedName>
        <fullName evidence="2">Uncharacterized protein</fullName>
    </submittedName>
</protein>
<organism evidence="2 3">
    <name type="scientific">Grifola frondosa</name>
    <name type="common">Maitake</name>
    <name type="synonym">Polyporus frondosus</name>
    <dbReference type="NCBI Taxonomy" id="5627"/>
    <lineage>
        <taxon>Eukaryota</taxon>
        <taxon>Fungi</taxon>
        <taxon>Dikarya</taxon>
        <taxon>Basidiomycota</taxon>
        <taxon>Agaricomycotina</taxon>
        <taxon>Agaricomycetes</taxon>
        <taxon>Polyporales</taxon>
        <taxon>Grifolaceae</taxon>
        <taxon>Grifola</taxon>
    </lineage>
</organism>
<evidence type="ECO:0000256" key="1">
    <source>
        <dbReference type="SAM" id="MobiDB-lite"/>
    </source>
</evidence>
<feature type="region of interest" description="Disordered" evidence="1">
    <location>
        <begin position="47"/>
        <end position="190"/>
    </location>
</feature>
<comment type="caution">
    <text evidence="2">The sequence shown here is derived from an EMBL/GenBank/DDBJ whole genome shotgun (WGS) entry which is preliminary data.</text>
</comment>
<gene>
    <name evidence="2" type="ORF">A0H81_11791</name>
</gene>
<sequence length="223" mass="24225">MSCRVNAVQLPLTLSTATNRKTSLLMTDKRPPKVPGHIAAVSSFSSLSTSYAPPSHSTVPPPTLPQITPLVIKRPPRSSSNLHPPPDPDRPASAASATPFVPPRADSLPRQLHSAPVITHSYKRVRATPSPENKRTGEKARPEPKSSTTPAPPAPLFINPDQPFVAQASRKQTPLELADESKVAGKNRKTDLAVESNTRVKRSGVEPLIRKWVYEGYADLRYS</sequence>
<keyword evidence="3" id="KW-1185">Reference proteome</keyword>
<proteinExistence type="predicted"/>
<dbReference type="Proteomes" id="UP000092993">
    <property type="component" value="Unassembled WGS sequence"/>
</dbReference>
<evidence type="ECO:0000313" key="3">
    <source>
        <dbReference type="Proteomes" id="UP000092993"/>
    </source>
</evidence>
<dbReference type="AlphaFoldDB" id="A0A1C7LTN1"/>
<reference evidence="2 3" key="1">
    <citation type="submission" date="2016-03" db="EMBL/GenBank/DDBJ databases">
        <title>Whole genome sequencing of Grifola frondosa 9006-11.</title>
        <authorList>
            <person name="Min B."/>
            <person name="Park H."/>
            <person name="Kim J.-G."/>
            <person name="Cho H."/>
            <person name="Oh Y.-L."/>
            <person name="Kong W.-S."/>
            <person name="Choi I.-G."/>
        </authorList>
    </citation>
    <scope>NUCLEOTIDE SEQUENCE [LARGE SCALE GENOMIC DNA]</scope>
    <source>
        <strain evidence="2 3">9006-11</strain>
    </source>
</reference>
<feature type="compositionally biased region" description="Low complexity" evidence="1">
    <location>
        <begin position="47"/>
        <end position="57"/>
    </location>
</feature>
<evidence type="ECO:0000313" key="2">
    <source>
        <dbReference type="EMBL" id="OBZ68165.1"/>
    </source>
</evidence>